<accession>A0A9P8C6M3</accession>
<gene>
    <name evidence="2" type="ORF">BJ875DRAFT_421251</name>
</gene>
<evidence type="ECO:0000313" key="2">
    <source>
        <dbReference type="EMBL" id="KAG9235814.1"/>
    </source>
</evidence>
<dbReference type="AlphaFoldDB" id="A0A9P8C6M3"/>
<comment type="caution">
    <text evidence="2">The sequence shown here is derived from an EMBL/GenBank/DDBJ whole genome shotgun (WGS) entry which is preliminary data.</text>
</comment>
<organism evidence="2 3">
    <name type="scientific">Amylocarpus encephaloides</name>
    <dbReference type="NCBI Taxonomy" id="45428"/>
    <lineage>
        <taxon>Eukaryota</taxon>
        <taxon>Fungi</taxon>
        <taxon>Dikarya</taxon>
        <taxon>Ascomycota</taxon>
        <taxon>Pezizomycotina</taxon>
        <taxon>Leotiomycetes</taxon>
        <taxon>Helotiales</taxon>
        <taxon>Helotiales incertae sedis</taxon>
        <taxon>Amylocarpus</taxon>
    </lineage>
</organism>
<evidence type="ECO:0000256" key="1">
    <source>
        <dbReference type="SAM" id="MobiDB-lite"/>
    </source>
</evidence>
<reference evidence="2" key="1">
    <citation type="journal article" date="2021" name="IMA Fungus">
        <title>Genomic characterization of three marine fungi, including Emericellopsis atlantica sp. nov. with signatures of a generalist lifestyle and marine biomass degradation.</title>
        <authorList>
            <person name="Hagestad O.C."/>
            <person name="Hou L."/>
            <person name="Andersen J.H."/>
            <person name="Hansen E.H."/>
            <person name="Altermark B."/>
            <person name="Li C."/>
            <person name="Kuhnert E."/>
            <person name="Cox R.J."/>
            <person name="Crous P.W."/>
            <person name="Spatafora J.W."/>
            <person name="Lail K."/>
            <person name="Amirebrahimi M."/>
            <person name="Lipzen A."/>
            <person name="Pangilinan J."/>
            <person name="Andreopoulos W."/>
            <person name="Hayes R.D."/>
            <person name="Ng V."/>
            <person name="Grigoriev I.V."/>
            <person name="Jackson S.A."/>
            <person name="Sutton T.D.S."/>
            <person name="Dobson A.D.W."/>
            <person name="Rama T."/>
        </authorList>
    </citation>
    <scope>NUCLEOTIDE SEQUENCE</scope>
    <source>
        <strain evidence="2">TRa018bII</strain>
    </source>
</reference>
<dbReference type="OrthoDB" id="3509953at2759"/>
<feature type="region of interest" description="Disordered" evidence="1">
    <location>
        <begin position="262"/>
        <end position="283"/>
    </location>
</feature>
<dbReference type="EMBL" id="MU251421">
    <property type="protein sequence ID" value="KAG9235814.1"/>
    <property type="molecule type" value="Genomic_DNA"/>
</dbReference>
<protein>
    <submittedName>
        <fullName evidence="2">Uncharacterized protein</fullName>
    </submittedName>
</protein>
<evidence type="ECO:0000313" key="3">
    <source>
        <dbReference type="Proteomes" id="UP000824998"/>
    </source>
</evidence>
<sequence>MSTINWSTVAPDTRLYKGKSLFRWEVSPGLVDVEEEAIEDEGLKDTPDHKDSLYVKSPFAMTPRQRKVMKKFHTPIKYSSFRGGSQRYTPDSGKKSNLYGGVDPAVFFRLGIEVVDPSINSKTRKELIAKLVAAVKEDLEIMEREDRETALREEGFRRWAGKTALHHMNATREGIDWATGQKKSARIEGASETVAPEGFTDIPNGIKNTITEEPAPTPAKVASFPPLTPIKGPTRLPVRTPTLRILATPSKHTAAVTPISPILESPAQSNPPRKPLQPVVNSSSKHKCSKTISDFKSTKVVTQACARVYGKPIMWSKAISTDCTETSNVLPVKPIQAAEKKSNKLTENDSDGGSDGEWEMVVRYKQRAQGNQLITGGLDANKMSRVMRIS</sequence>
<feature type="region of interest" description="Disordered" evidence="1">
    <location>
        <begin position="213"/>
        <end position="236"/>
    </location>
</feature>
<keyword evidence="3" id="KW-1185">Reference proteome</keyword>
<name>A0A9P8C6M3_9HELO</name>
<proteinExistence type="predicted"/>
<dbReference type="Proteomes" id="UP000824998">
    <property type="component" value="Unassembled WGS sequence"/>
</dbReference>